<dbReference type="InterPro" id="IPR011711">
    <property type="entry name" value="GntR_C"/>
</dbReference>
<dbReference type="PRINTS" id="PR00035">
    <property type="entry name" value="HTHGNTR"/>
</dbReference>
<name>A0ABS4WZ76_9MICO</name>
<dbReference type="InterPro" id="IPR036390">
    <property type="entry name" value="WH_DNA-bd_sf"/>
</dbReference>
<dbReference type="InterPro" id="IPR000524">
    <property type="entry name" value="Tscrpt_reg_HTH_GntR"/>
</dbReference>
<evidence type="ECO:0000313" key="7">
    <source>
        <dbReference type="Proteomes" id="UP001519290"/>
    </source>
</evidence>
<dbReference type="Pfam" id="PF07729">
    <property type="entry name" value="FCD"/>
    <property type="match status" value="1"/>
</dbReference>
<comment type="caution">
    <text evidence="6">The sequence shown here is derived from an EMBL/GenBank/DDBJ whole genome shotgun (WGS) entry which is preliminary data.</text>
</comment>
<gene>
    <name evidence="6" type="ORF">JOF43_001473</name>
</gene>
<evidence type="ECO:0000256" key="2">
    <source>
        <dbReference type="ARBA" id="ARBA00023125"/>
    </source>
</evidence>
<reference evidence="6 7" key="1">
    <citation type="submission" date="2021-03" db="EMBL/GenBank/DDBJ databases">
        <title>Sequencing the genomes of 1000 actinobacteria strains.</title>
        <authorList>
            <person name="Klenk H.-P."/>
        </authorList>
    </citation>
    <scope>NUCLEOTIDE SEQUENCE [LARGE SCALE GENOMIC DNA]</scope>
    <source>
        <strain evidence="6 7">DSM 14566</strain>
    </source>
</reference>
<organism evidence="6 7">
    <name type="scientific">Brachybacterium sacelli</name>
    <dbReference type="NCBI Taxonomy" id="173364"/>
    <lineage>
        <taxon>Bacteria</taxon>
        <taxon>Bacillati</taxon>
        <taxon>Actinomycetota</taxon>
        <taxon>Actinomycetes</taxon>
        <taxon>Micrococcales</taxon>
        <taxon>Dermabacteraceae</taxon>
        <taxon>Brachybacterium</taxon>
    </lineage>
</organism>
<feature type="domain" description="HTH gntR-type" evidence="5">
    <location>
        <begin position="13"/>
        <end position="81"/>
    </location>
</feature>
<evidence type="ECO:0000259" key="5">
    <source>
        <dbReference type="PROSITE" id="PS50949"/>
    </source>
</evidence>
<evidence type="ECO:0000256" key="4">
    <source>
        <dbReference type="SAM" id="MobiDB-lite"/>
    </source>
</evidence>
<dbReference type="InterPro" id="IPR036388">
    <property type="entry name" value="WH-like_DNA-bd_sf"/>
</dbReference>
<evidence type="ECO:0000256" key="1">
    <source>
        <dbReference type="ARBA" id="ARBA00023015"/>
    </source>
</evidence>
<dbReference type="PROSITE" id="PS50949">
    <property type="entry name" value="HTH_GNTR"/>
    <property type="match status" value="1"/>
</dbReference>
<dbReference type="Gene3D" id="1.10.10.10">
    <property type="entry name" value="Winged helix-like DNA-binding domain superfamily/Winged helix DNA-binding domain"/>
    <property type="match status" value="1"/>
</dbReference>
<accession>A0ABS4WZ76</accession>
<dbReference type="Pfam" id="PF00392">
    <property type="entry name" value="GntR"/>
    <property type="match status" value="1"/>
</dbReference>
<dbReference type="RefSeq" id="WP_209900736.1">
    <property type="nucleotide sequence ID" value="NZ_BAAAJW010000002.1"/>
</dbReference>
<keyword evidence="1" id="KW-0805">Transcription regulation</keyword>
<feature type="region of interest" description="Disordered" evidence="4">
    <location>
        <begin position="227"/>
        <end position="256"/>
    </location>
</feature>
<evidence type="ECO:0000313" key="6">
    <source>
        <dbReference type="EMBL" id="MBP2381516.1"/>
    </source>
</evidence>
<keyword evidence="7" id="KW-1185">Reference proteome</keyword>
<proteinExistence type="predicted"/>
<dbReference type="PANTHER" id="PTHR43537">
    <property type="entry name" value="TRANSCRIPTIONAL REGULATOR, GNTR FAMILY"/>
    <property type="match status" value="1"/>
</dbReference>
<sequence>MGQSEMWEPLSTSHVSTQVTEQIQNVIGKKRLKPGDRLPAERELAQILHVSRTSVREAFKSLQAHGVVDIRHGQGVFVAEPHAAVSLRAALIQREIGVEELFAMRAVLELPAVEWAAQRRDPDGLDEVTQTFTTLDDYSRSDEIDFDHLRTLDTAFHLSIVSAAGNRFLQQTTIVLHEILASGMETTLRAPGRVEKSRTDHQKIYQAIVAGDTEEARRAVQTHIDGAREAAMSSISAPEEAGGRSARPGTAERSEQ</sequence>
<protein>
    <submittedName>
        <fullName evidence="6">GntR family transcriptional repressor for pyruvate dehydrogenase complex</fullName>
    </submittedName>
</protein>
<dbReference type="InterPro" id="IPR008920">
    <property type="entry name" value="TF_FadR/GntR_C"/>
</dbReference>
<dbReference type="SMART" id="SM00895">
    <property type="entry name" value="FCD"/>
    <property type="match status" value="1"/>
</dbReference>
<dbReference type="SUPFAM" id="SSF46785">
    <property type="entry name" value="Winged helix' DNA-binding domain"/>
    <property type="match status" value="1"/>
</dbReference>
<dbReference type="SUPFAM" id="SSF48008">
    <property type="entry name" value="GntR ligand-binding domain-like"/>
    <property type="match status" value="1"/>
</dbReference>
<dbReference type="EMBL" id="JAGIOD010000001">
    <property type="protein sequence ID" value="MBP2381516.1"/>
    <property type="molecule type" value="Genomic_DNA"/>
</dbReference>
<keyword evidence="6" id="KW-0670">Pyruvate</keyword>
<keyword evidence="2" id="KW-0238">DNA-binding</keyword>
<dbReference type="SMART" id="SM00345">
    <property type="entry name" value="HTH_GNTR"/>
    <property type="match status" value="1"/>
</dbReference>
<evidence type="ECO:0000256" key="3">
    <source>
        <dbReference type="ARBA" id="ARBA00023163"/>
    </source>
</evidence>
<keyword evidence="3" id="KW-0804">Transcription</keyword>
<dbReference type="CDD" id="cd07377">
    <property type="entry name" value="WHTH_GntR"/>
    <property type="match status" value="1"/>
</dbReference>
<dbReference type="PANTHER" id="PTHR43537:SF5">
    <property type="entry name" value="UXU OPERON TRANSCRIPTIONAL REGULATOR"/>
    <property type="match status" value="1"/>
</dbReference>
<dbReference type="Proteomes" id="UP001519290">
    <property type="component" value="Unassembled WGS sequence"/>
</dbReference>
<dbReference type="Gene3D" id="1.20.120.530">
    <property type="entry name" value="GntR ligand-binding domain-like"/>
    <property type="match status" value="1"/>
</dbReference>